<feature type="compositionally biased region" description="Gly residues" evidence="1">
    <location>
        <begin position="1"/>
        <end position="12"/>
    </location>
</feature>
<feature type="region of interest" description="Disordered" evidence="1">
    <location>
        <begin position="1"/>
        <end position="25"/>
    </location>
</feature>
<comment type="caution">
    <text evidence="2">The sequence shown here is derived from an EMBL/GenBank/DDBJ whole genome shotgun (WGS) entry which is preliminary data.</text>
</comment>
<name>A0ABU8AYF6_9ACTN</name>
<feature type="region of interest" description="Disordered" evidence="1">
    <location>
        <begin position="43"/>
        <end position="71"/>
    </location>
</feature>
<protein>
    <submittedName>
        <fullName evidence="2">Uncharacterized protein</fullName>
    </submittedName>
</protein>
<keyword evidence="3" id="KW-1185">Reference proteome</keyword>
<proteinExistence type="predicted"/>
<evidence type="ECO:0000313" key="3">
    <source>
        <dbReference type="Proteomes" id="UP001310290"/>
    </source>
</evidence>
<dbReference type="RefSeq" id="WP_334661337.1">
    <property type="nucleotide sequence ID" value="NZ_JARULZ010000002.1"/>
</dbReference>
<dbReference type="Proteomes" id="UP001310290">
    <property type="component" value="Unassembled WGS sequence"/>
</dbReference>
<sequence>MTGGLRMGGGAVGEDEPQPEAGDFRFGDEGEVEVFDGSRWTVHLGLPGDDAGSAMREDPETDPVTRPPGSD</sequence>
<reference evidence="2" key="1">
    <citation type="submission" date="2023-04" db="EMBL/GenBank/DDBJ databases">
        <title>Genomic diversity of scab-causing Streptomyces spp. in the province of Quebec, Canada.</title>
        <authorList>
            <person name="Biessy A."/>
            <person name="Cadieux M."/>
            <person name="Ciotola M."/>
            <person name="Filion M."/>
        </authorList>
    </citation>
    <scope>NUCLEOTIDE SEQUENCE</scope>
    <source>
        <strain evidence="2">B21-115</strain>
    </source>
</reference>
<evidence type="ECO:0000313" key="2">
    <source>
        <dbReference type="EMBL" id="MEH0638699.1"/>
    </source>
</evidence>
<gene>
    <name evidence="2" type="ORF">QBA35_36490</name>
</gene>
<accession>A0ABU8AYF6</accession>
<dbReference type="EMBL" id="JARULZ010000002">
    <property type="protein sequence ID" value="MEH0638699.1"/>
    <property type="molecule type" value="Genomic_DNA"/>
</dbReference>
<evidence type="ECO:0000256" key="1">
    <source>
        <dbReference type="SAM" id="MobiDB-lite"/>
    </source>
</evidence>
<organism evidence="2 3">
    <name type="scientific">Streptomyces bottropensis</name>
    <dbReference type="NCBI Taxonomy" id="42235"/>
    <lineage>
        <taxon>Bacteria</taxon>
        <taxon>Bacillati</taxon>
        <taxon>Actinomycetota</taxon>
        <taxon>Actinomycetes</taxon>
        <taxon>Kitasatosporales</taxon>
        <taxon>Streptomycetaceae</taxon>
        <taxon>Streptomyces</taxon>
    </lineage>
</organism>